<evidence type="ECO:0000256" key="4">
    <source>
        <dbReference type="ARBA" id="ARBA00023242"/>
    </source>
</evidence>
<evidence type="ECO:0000259" key="6">
    <source>
        <dbReference type="PROSITE" id="PS51821"/>
    </source>
</evidence>
<feature type="compositionally biased region" description="Polar residues" evidence="5">
    <location>
        <begin position="216"/>
        <end position="234"/>
    </location>
</feature>
<keyword evidence="4" id="KW-0539">Nucleus</keyword>
<accession>A0A1X2INQ8</accession>
<dbReference type="PANTHER" id="PTHR33572">
    <property type="entry name" value="SPORE DEVELOPMENT REGULATOR VOSA"/>
    <property type="match status" value="1"/>
</dbReference>
<keyword evidence="2" id="KW-0805">Transcription regulation</keyword>
<dbReference type="OrthoDB" id="5599552at2759"/>
<feature type="region of interest" description="Disordered" evidence="5">
    <location>
        <begin position="188"/>
        <end position="281"/>
    </location>
</feature>
<comment type="subcellular location">
    <subcellularLocation>
        <location evidence="1">Nucleus</location>
    </subcellularLocation>
</comment>
<dbReference type="EMBL" id="MCGE01000008">
    <property type="protein sequence ID" value="ORZ18904.1"/>
    <property type="molecule type" value="Genomic_DNA"/>
</dbReference>
<dbReference type="AlphaFoldDB" id="A0A1X2INQ8"/>
<feature type="region of interest" description="Disordered" evidence="5">
    <location>
        <begin position="332"/>
        <end position="366"/>
    </location>
</feature>
<dbReference type="InterPro" id="IPR021740">
    <property type="entry name" value="Velvet"/>
</dbReference>
<evidence type="ECO:0000256" key="3">
    <source>
        <dbReference type="ARBA" id="ARBA00023163"/>
    </source>
</evidence>
<feature type="compositionally biased region" description="Polar residues" evidence="5">
    <location>
        <begin position="294"/>
        <end position="309"/>
    </location>
</feature>
<keyword evidence="8" id="KW-1185">Reference proteome</keyword>
<evidence type="ECO:0000256" key="2">
    <source>
        <dbReference type="ARBA" id="ARBA00023015"/>
    </source>
</evidence>
<proteinExistence type="predicted"/>
<feature type="region of interest" description="Disordered" evidence="5">
    <location>
        <begin position="292"/>
        <end position="311"/>
    </location>
</feature>
<dbReference type="PANTHER" id="PTHR33572:SF18">
    <property type="entry name" value="SPORE DEVELOPMENT REGULATOR VOSA"/>
    <property type="match status" value="1"/>
</dbReference>
<reference evidence="7 8" key="1">
    <citation type="submission" date="2016-07" db="EMBL/GenBank/DDBJ databases">
        <title>Pervasive Adenine N6-methylation of Active Genes in Fungi.</title>
        <authorList>
            <consortium name="DOE Joint Genome Institute"/>
            <person name="Mondo S.J."/>
            <person name="Dannebaum R.O."/>
            <person name="Kuo R.C."/>
            <person name="Labutti K."/>
            <person name="Haridas S."/>
            <person name="Kuo A."/>
            <person name="Salamov A."/>
            <person name="Ahrendt S.R."/>
            <person name="Lipzen A."/>
            <person name="Sullivan W."/>
            <person name="Andreopoulos W.B."/>
            <person name="Clum A."/>
            <person name="Lindquist E."/>
            <person name="Daum C."/>
            <person name="Ramamoorthy G.K."/>
            <person name="Gryganskyi A."/>
            <person name="Culley D."/>
            <person name="Magnuson J.K."/>
            <person name="James T.Y."/>
            <person name="O'Malley M.A."/>
            <person name="Stajich J.E."/>
            <person name="Spatafora J.W."/>
            <person name="Visel A."/>
            <person name="Grigoriev I.V."/>
        </authorList>
    </citation>
    <scope>NUCLEOTIDE SEQUENCE [LARGE SCALE GENOMIC DNA]</scope>
    <source>
        <strain evidence="7 8">NRRL 1336</strain>
    </source>
</reference>
<feature type="compositionally biased region" description="Low complexity" evidence="5">
    <location>
        <begin position="236"/>
        <end position="247"/>
    </location>
</feature>
<dbReference type="Pfam" id="PF11754">
    <property type="entry name" value="Velvet"/>
    <property type="match status" value="2"/>
</dbReference>
<evidence type="ECO:0000256" key="5">
    <source>
        <dbReference type="SAM" id="MobiDB-lite"/>
    </source>
</evidence>
<keyword evidence="3" id="KW-0804">Transcription</keyword>
<sequence length="366" mass="41607">MSSGTHLFKSSMSNDIKLQSTEYSISVLQQPSRVRVSTHKEKGRKSLDPPPIIQLHLPQRSEQETLNILQTPCLFMCANLAHPQDDNEVYTPSHNALSGQVVSSLYKMKNEQKEDGGYFLFGDLSVKVNGVFRLKMSLFEVTSEGTVYKSSIFSEPFTAYSARSYPGALDPTLLSRLFYVQGARLRLPKDYGNTPGSSQSDKTRKRKLDDEESLDSENGQPHISVSTKQTQPPNLHQHGYHYPYHQHIGSDQHDHHPYQYTSDHPYQHTLDQHGQPNQHTYHHTYPATMERRQSLTSTEDGGSPQSIHTPLSPLQELLPFSTQTHPMIRLPPLKFNIPNHTSPWQQDNDDNPDRPIYLPPLHSLVP</sequence>
<dbReference type="InterPro" id="IPR038491">
    <property type="entry name" value="Velvet_dom_sf"/>
</dbReference>
<dbReference type="Gene3D" id="2.60.40.3960">
    <property type="entry name" value="Velvet domain"/>
    <property type="match status" value="1"/>
</dbReference>
<feature type="domain" description="Velvet" evidence="6">
    <location>
        <begin position="18"/>
        <end position="188"/>
    </location>
</feature>
<evidence type="ECO:0000313" key="7">
    <source>
        <dbReference type="EMBL" id="ORZ18904.1"/>
    </source>
</evidence>
<evidence type="ECO:0000313" key="8">
    <source>
        <dbReference type="Proteomes" id="UP000193560"/>
    </source>
</evidence>
<comment type="caution">
    <text evidence="7">The sequence shown here is derived from an EMBL/GenBank/DDBJ whole genome shotgun (WGS) entry which is preliminary data.</text>
</comment>
<dbReference type="InterPro" id="IPR037525">
    <property type="entry name" value="Velvet_dom"/>
</dbReference>
<gene>
    <name evidence="7" type="ORF">BCR42DRAFT_349612</name>
</gene>
<organism evidence="7 8">
    <name type="scientific">Absidia repens</name>
    <dbReference type="NCBI Taxonomy" id="90262"/>
    <lineage>
        <taxon>Eukaryota</taxon>
        <taxon>Fungi</taxon>
        <taxon>Fungi incertae sedis</taxon>
        <taxon>Mucoromycota</taxon>
        <taxon>Mucoromycotina</taxon>
        <taxon>Mucoromycetes</taxon>
        <taxon>Mucorales</taxon>
        <taxon>Cunninghamellaceae</taxon>
        <taxon>Absidia</taxon>
    </lineage>
</organism>
<evidence type="ECO:0000256" key="1">
    <source>
        <dbReference type="ARBA" id="ARBA00004123"/>
    </source>
</evidence>
<name>A0A1X2INQ8_9FUNG</name>
<dbReference type="STRING" id="90262.A0A1X2INQ8"/>
<protein>
    <submittedName>
        <fullName evidence="7">Velvet factor-domain-containing protein</fullName>
    </submittedName>
</protein>
<dbReference type="Proteomes" id="UP000193560">
    <property type="component" value="Unassembled WGS sequence"/>
</dbReference>
<feature type="compositionally biased region" description="Basic and acidic residues" evidence="5">
    <location>
        <begin position="248"/>
        <end position="257"/>
    </location>
</feature>
<dbReference type="GO" id="GO:0005634">
    <property type="term" value="C:nucleus"/>
    <property type="evidence" value="ECO:0007669"/>
    <property type="project" value="UniProtKB-SubCell"/>
</dbReference>
<dbReference type="PROSITE" id="PS51821">
    <property type="entry name" value="VELVET"/>
    <property type="match status" value="1"/>
</dbReference>